<dbReference type="EMBL" id="LAZR01003811">
    <property type="protein sequence ID" value="KKN14486.1"/>
    <property type="molecule type" value="Genomic_DNA"/>
</dbReference>
<organism evidence="1">
    <name type="scientific">marine sediment metagenome</name>
    <dbReference type="NCBI Taxonomy" id="412755"/>
    <lineage>
        <taxon>unclassified sequences</taxon>
        <taxon>metagenomes</taxon>
        <taxon>ecological metagenomes</taxon>
    </lineage>
</organism>
<evidence type="ECO:0000313" key="1">
    <source>
        <dbReference type="EMBL" id="KKN14486.1"/>
    </source>
</evidence>
<proteinExistence type="predicted"/>
<dbReference type="AlphaFoldDB" id="A0A0F9QMZ3"/>
<reference evidence="1" key="1">
    <citation type="journal article" date="2015" name="Nature">
        <title>Complex archaea that bridge the gap between prokaryotes and eukaryotes.</title>
        <authorList>
            <person name="Spang A."/>
            <person name="Saw J.H."/>
            <person name="Jorgensen S.L."/>
            <person name="Zaremba-Niedzwiedzka K."/>
            <person name="Martijn J."/>
            <person name="Lind A.E."/>
            <person name="van Eijk R."/>
            <person name="Schleper C."/>
            <person name="Guy L."/>
            <person name="Ettema T.J."/>
        </authorList>
    </citation>
    <scope>NUCLEOTIDE SEQUENCE</scope>
</reference>
<comment type="caution">
    <text evidence="1">The sequence shown here is derived from an EMBL/GenBank/DDBJ whole genome shotgun (WGS) entry which is preliminary data.</text>
</comment>
<sequence>MFSGDTPVRLEKTAPFTEGDLTYTISKTTIQVKDRGKFTKGRGHLRRGDDEAVTFSFSAKLTDRTLRETLEDYIWDGQAFDVVGLTPQVNQTANLPYAYRQNSLQGASGEAIATKLANGATPSSDGEFAELVGALNSEGEIVEVNPGQFQVQPGAADTDMLVTFDAVGKSTLDPKGVLPPSCEADRRTLLIVLEKINVAREDKVDEVYELNHATLETVEQAEGDEFDLLTFTGLAYVTKVPVGELIEGPSADVIEVEIFDSIVVDDELEITFNDTITREQQDVIAVTDSIAIELTQ</sequence>
<name>A0A0F9QMZ3_9ZZZZ</name>
<accession>A0A0F9QMZ3</accession>
<protein>
    <submittedName>
        <fullName evidence="1">Uncharacterized protein</fullName>
    </submittedName>
</protein>
<gene>
    <name evidence="1" type="ORF">LCGC14_0995570</name>
</gene>